<proteinExistence type="predicted"/>
<feature type="non-terminal residue" evidence="1">
    <location>
        <position position="1"/>
    </location>
</feature>
<keyword evidence="2" id="KW-1185">Reference proteome</keyword>
<comment type="caution">
    <text evidence="1">The sequence shown here is derived from an EMBL/GenBank/DDBJ whole genome shotgun (WGS) entry which is preliminary data.</text>
</comment>
<sequence length="110" mass="11859">FKVYFFYQHLSNILYKSGKLAIWVIAPSLASFLGARNPAFSAGNIRYSMLCLYRAVSTDTLSSFFPTTIPPSFSTKSVPFPSTPLSFSITSAAVSTSVPSPSTPLSPPNP</sequence>
<evidence type="ECO:0000313" key="1">
    <source>
        <dbReference type="EMBL" id="OLY81479.1"/>
    </source>
</evidence>
<dbReference type="AlphaFoldDB" id="A0A1R0GX62"/>
<evidence type="ECO:0000313" key="2">
    <source>
        <dbReference type="Proteomes" id="UP000187455"/>
    </source>
</evidence>
<organism evidence="1 2">
    <name type="scientific">Smittium mucronatum</name>
    <dbReference type="NCBI Taxonomy" id="133383"/>
    <lineage>
        <taxon>Eukaryota</taxon>
        <taxon>Fungi</taxon>
        <taxon>Fungi incertae sedis</taxon>
        <taxon>Zoopagomycota</taxon>
        <taxon>Kickxellomycotina</taxon>
        <taxon>Harpellomycetes</taxon>
        <taxon>Harpellales</taxon>
        <taxon>Legeriomycetaceae</taxon>
        <taxon>Smittium</taxon>
    </lineage>
</organism>
<reference evidence="1 2" key="1">
    <citation type="journal article" date="2016" name="Mol. Biol. Evol.">
        <title>Genome-Wide Survey of Gut Fungi (Harpellales) Reveals the First Horizontally Transferred Ubiquitin Gene from a Mosquito Host.</title>
        <authorList>
            <person name="Wang Y."/>
            <person name="White M.M."/>
            <person name="Kvist S."/>
            <person name="Moncalvo J.M."/>
        </authorList>
    </citation>
    <scope>NUCLEOTIDE SEQUENCE [LARGE SCALE GENOMIC DNA]</scope>
    <source>
        <strain evidence="1 2">ALG-7-W6</strain>
    </source>
</reference>
<name>A0A1R0GX62_9FUNG</name>
<accession>A0A1R0GX62</accession>
<gene>
    <name evidence="1" type="ORF">AYI68_g4415</name>
</gene>
<dbReference type="Proteomes" id="UP000187455">
    <property type="component" value="Unassembled WGS sequence"/>
</dbReference>
<protein>
    <submittedName>
        <fullName evidence="1">Uncharacterized protein</fullName>
    </submittedName>
</protein>
<dbReference type="EMBL" id="LSSL01002412">
    <property type="protein sequence ID" value="OLY81479.1"/>
    <property type="molecule type" value="Genomic_DNA"/>
</dbReference>